<feature type="domain" description="Vesicle tethering protein Uso1/P115-like head" evidence="6">
    <location>
        <begin position="335"/>
        <end position="444"/>
    </location>
</feature>
<dbReference type="GO" id="GO:0006888">
    <property type="term" value="P:endoplasmic reticulum to Golgi vesicle-mediated transport"/>
    <property type="evidence" value="ECO:0007669"/>
    <property type="project" value="TreeGrafter"/>
</dbReference>
<sequence length="696" mass="77039">MFLSGLLGGSGASDPPAEEDGHASVERIVDRLDTATMLPDRRDACRTLRALARNYRVEVGAQGMPSLLRVLNQDRSDLELINLALEALSEVICEQDQLGERFTEIFIKDYANVGVVLELIEEHDFNVRWSAIKLLSGLVLHQTKQMQNAVLSSPMGISRLMDLLVDSREVIRNDALLMLTQLTKNNANIQKIVAFESAFDRLLDIISSEGFADGGIVVEDSLAIMLNLLHNNISNLNYFKEGPYINRLVEFFTQLSAITSDWSQSKVANVLAMYRVIRCLVSPNNPNNVTRSCQASLHKTGLLSVLCETLMASGVPAHVLWETINTVAEVIRGSAENQNLFRAVKTPSPTETPVVLLLLMSMLIEKQPMDLRCAILYCFQCYVHGNAEIQKELIDQFDTGAEGKLLHQGLSSKEPMSNWLAAMAVSYIVADRKVLDVVLCEVATSLKNTNIANQARIGYLILIATWLCGSEENVAKFVNLSDNISYLTSELCLPSNEQQEAIVQSLCATTLALCIVFNDDSVDAFNRTAIRTLIVNRIGKESFLEKLSMLSKQPCYTAAVRSPQVVSEQTLLDHNFCSMFRGVENMLHKCLDENDVQQKQIDDLKRVIRQQEQLIIQLRDGHSSILPQAIAGGGEGETMSPGHVPMFNTGGVQQTQPSVGFPATSSVGTLLGPPVQMVAPVIEKTYYEEYQQAKQR</sequence>
<evidence type="ECO:0000256" key="4">
    <source>
        <dbReference type="SAM" id="Coils"/>
    </source>
</evidence>
<reference evidence="7 8" key="1">
    <citation type="journal article" date="2017" name="Gigascience">
        <title>Draft genome of the honey bee ectoparasitic mite, Tropilaelaps mercedesae, is shaped by the parasitic life history.</title>
        <authorList>
            <person name="Dong X."/>
            <person name="Armstrong S.D."/>
            <person name="Xia D."/>
            <person name="Makepeace B.L."/>
            <person name="Darby A.C."/>
            <person name="Kadowaki T."/>
        </authorList>
    </citation>
    <scope>NUCLEOTIDE SEQUENCE [LARGE SCALE GENOMIC DNA]</scope>
    <source>
        <strain evidence="7">Wuxi-XJTLU</strain>
    </source>
</reference>
<dbReference type="EMBL" id="MNPL01011445">
    <property type="protein sequence ID" value="OQR72599.1"/>
    <property type="molecule type" value="Genomic_DNA"/>
</dbReference>
<evidence type="ECO:0000256" key="3">
    <source>
        <dbReference type="ARBA" id="ARBA00023054"/>
    </source>
</evidence>
<dbReference type="STRING" id="418985.A0A1V9XGG8"/>
<dbReference type="InterPro" id="IPR011989">
    <property type="entry name" value="ARM-like"/>
</dbReference>
<comment type="caution">
    <text evidence="7">The sequence shown here is derived from an EMBL/GenBank/DDBJ whole genome shotgun (WGS) entry which is preliminary data.</text>
</comment>
<evidence type="ECO:0000256" key="2">
    <source>
        <dbReference type="ARBA" id="ARBA00023034"/>
    </source>
</evidence>
<evidence type="ECO:0000313" key="8">
    <source>
        <dbReference type="Proteomes" id="UP000192247"/>
    </source>
</evidence>
<dbReference type="PANTHER" id="PTHR10013:SF0">
    <property type="entry name" value="GENERAL VESICULAR TRANSPORT FACTOR P115"/>
    <property type="match status" value="1"/>
</dbReference>
<dbReference type="InParanoid" id="A0A1V9XGG8"/>
<dbReference type="GO" id="GO:0045056">
    <property type="term" value="P:transcytosis"/>
    <property type="evidence" value="ECO:0007669"/>
    <property type="project" value="TreeGrafter"/>
</dbReference>
<dbReference type="InterPro" id="IPR016024">
    <property type="entry name" value="ARM-type_fold"/>
</dbReference>
<dbReference type="GO" id="GO:0048211">
    <property type="term" value="P:Golgi vesicle docking"/>
    <property type="evidence" value="ECO:0007669"/>
    <property type="project" value="TreeGrafter"/>
</dbReference>
<dbReference type="Pfam" id="PF04869">
    <property type="entry name" value="Uso1_p115_head"/>
    <property type="match status" value="2"/>
</dbReference>
<accession>A0A1V9XGG8</accession>
<comment type="subcellular location">
    <subcellularLocation>
        <location evidence="1">Golgi apparatus</location>
    </subcellularLocation>
</comment>
<keyword evidence="8" id="KW-1185">Reference proteome</keyword>
<evidence type="ECO:0000259" key="6">
    <source>
        <dbReference type="Pfam" id="PF04869"/>
    </source>
</evidence>
<feature type="domain" description="Vesicle tethering protein Uso1/P115-like head" evidence="6">
    <location>
        <begin position="445"/>
        <end position="589"/>
    </location>
</feature>
<proteinExistence type="predicted"/>
<feature type="region of interest" description="Disordered" evidence="5">
    <location>
        <begin position="1"/>
        <end position="23"/>
    </location>
</feature>
<evidence type="ECO:0000256" key="1">
    <source>
        <dbReference type="ARBA" id="ARBA00004555"/>
    </source>
</evidence>
<feature type="compositionally biased region" description="Gly residues" evidence="5">
    <location>
        <begin position="1"/>
        <end position="11"/>
    </location>
</feature>
<dbReference type="GO" id="GO:0005795">
    <property type="term" value="C:Golgi stack"/>
    <property type="evidence" value="ECO:0007669"/>
    <property type="project" value="TreeGrafter"/>
</dbReference>
<dbReference type="Gene3D" id="1.25.10.10">
    <property type="entry name" value="Leucine-rich Repeat Variant"/>
    <property type="match status" value="1"/>
</dbReference>
<gene>
    <name evidence="7" type="ORF">BIW11_03743</name>
</gene>
<keyword evidence="2" id="KW-0333">Golgi apparatus</keyword>
<dbReference type="OrthoDB" id="198977at2759"/>
<dbReference type="Proteomes" id="UP000192247">
    <property type="component" value="Unassembled WGS sequence"/>
</dbReference>
<dbReference type="InterPro" id="IPR006953">
    <property type="entry name" value="Vesicle_Uso1_P115_head"/>
</dbReference>
<organism evidence="7 8">
    <name type="scientific">Tropilaelaps mercedesae</name>
    <dbReference type="NCBI Taxonomy" id="418985"/>
    <lineage>
        <taxon>Eukaryota</taxon>
        <taxon>Metazoa</taxon>
        <taxon>Ecdysozoa</taxon>
        <taxon>Arthropoda</taxon>
        <taxon>Chelicerata</taxon>
        <taxon>Arachnida</taxon>
        <taxon>Acari</taxon>
        <taxon>Parasitiformes</taxon>
        <taxon>Mesostigmata</taxon>
        <taxon>Gamasina</taxon>
        <taxon>Dermanyssoidea</taxon>
        <taxon>Laelapidae</taxon>
        <taxon>Tropilaelaps</taxon>
    </lineage>
</organism>
<keyword evidence="3 4" id="KW-0175">Coiled coil</keyword>
<dbReference type="InterPro" id="IPR024095">
    <property type="entry name" value="Vesicle_P115"/>
</dbReference>
<dbReference type="FunCoup" id="A0A1V9XGG8">
    <property type="interactions" value="1771"/>
</dbReference>
<dbReference type="GO" id="GO:0000139">
    <property type="term" value="C:Golgi membrane"/>
    <property type="evidence" value="ECO:0007669"/>
    <property type="project" value="InterPro"/>
</dbReference>
<dbReference type="GO" id="GO:0012507">
    <property type="term" value="C:ER to Golgi transport vesicle membrane"/>
    <property type="evidence" value="ECO:0007669"/>
    <property type="project" value="TreeGrafter"/>
</dbReference>
<evidence type="ECO:0000256" key="5">
    <source>
        <dbReference type="SAM" id="MobiDB-lite"/>
    </source>
</evidence>
<dbReference type="GO" id="GO:0048280">
    <property type="term" value="P:vesicle fusion with Golgi apparatus"/>
    <property type="evidence" value="ECO:0007669"/>
    <property type="project" value="InterPro"/>
</dbReference>
<dbReference type="InterPro" id="IPR041209">
    <property type="entry name" value="P115_Arm_rpt"/>
</dbReference>
<dbReference type="SUPFAM" id="SSF48371">
    <property type="entry name" value="ARM repeat"/>
    <property type="match status" value="1"/>
</dbReference>
<protein>
    <submittedName>
        <fullName evidence="7">General vesicular transport factor p115-like</fullName>
    </submittedName>
</protein>
<name>A0A1V9XGG8_9ACAR</name>
<feature type="coiled-coil region" evidence="4">
    <location>
        <begin position="594"/>
        <end position="621"/>
    </location>
</feature>
<dbReference type="AlphaFoldDB" id="A0A1V9XGG8"/>
<dbReference type="Pfam" id="PF18770">
    <property type="entry name" value="Arm_vescicular"/>
    <property type="match status" value="1"/>
</dbReference>
<dbReference type="PANTHER" id="PTHR10013">
    <property type="entry name" value="GENERAL VESICULAR TRANSPORT FACTOR P115"/>
    <property type="match status" value="1"/>
</dbReference>
<evidence type="ECO:0000313" key="7">
    <source>
        <dbReference type="EMBL" id="OQR72599.1"/>
    </source>
</evidence>
<dbReference type="GO" id="GO:0006886">
    <property type="term" value="P:intracellular protein transport"/>
    <property type="evidence" value="ECO:0007669"/>
    <property type="project" value="InterPro"/>
</dbReference>
<dbReference type="GO" id="GO:0005783">
    <property type="term" value="C:endoplasmic reticulum"/>
    <property type="evidence" value="ECO:0007669"/>
    <property type="project" value="TreeGrafter"/>
</dbReference>